<evidence type="ECO:0000313" key="1">
    <source>
        <dbReference type="EMBL" id="MBX40366.1"/>
    </source>
</evidence>
<organism evidence="1">
    <name type="scientific">Rhizophora mucronata</name>
    <name type="common">Asiatic mangrove</name>
    <dbReference type="NCBI Taxonomy" id="61149"/>
    <lineage>
        <taxon>Eukaryota</taxon>
        <taxon>Viridiplantae</taxon>
        <taxon>Streptophyta</taxon>
        <taxon>Embryophyta</taxon>
        <taxon>Tracheophyta</taxon>
        <taxon>Spermatophyta</taxon>
        <taxon>Magnoliopsida</taxon>
        <taxon>eudicotyledons</taxon>
        <taxon>Gunneridae</taxon>
        <taxon>Pentapetalae</taxon>
        <taxon>rosids</taxon>
        <taxon>fabids</taxon>
        <taxon>Malpighiales</taxon>
        <taxon>Rhizophoraceae</taxon>
        <taxon>Rhizophora</taxon>
    </lineage>
</organism>
<sequence length="19" mass="2258">MCNVITVELQIDQKNPQRK</sequence>
<accession>A0A2P2ND17</accession>
<dbReference type="EMBL" id="GGEC01059882">
    <property type="protein sequence ID" value="MBX40366.1"/>
    <property type="molecule type" value="Transcribed_RNA"/>
</dbReference>
<reference evidence="1" key="1">
    <citation type="submission" date="2018-02" db="EMBL/GenBank/DDBJ databases">
        <title>Rhizophora mucronata_Transcriptome.</title>
        <authorList>
            <person name="Meera S.P."/>
            <person name="Sreeshan A."/>
            <person name="Augustine A."/>
        </authorList>
    </citation>
    <scope>NUCLEOTIDE SEQUENCE</scope>
    <source>
        <tissue evidence="1">Leaf</tissue>
    </source>
</reference>
<protein>
    <submittedName>
        <fullName evidence="1">Uncharacterized protein</fullName>
    </submittedName>
</protein>
<dbReference type="AlphaFoldDB" id="A0A2P2ND17"/>
<proteinExistence type="predicted"/>
<name>A0A2P2ND17_RHIMU</name>